<accession>A0A3Q1GAP5</accession>
<protein>
    <recommendedName>
        <fullName evidence="7">THAP-type domain-containing protein</fullName>
    </recommendedName>
</protein>
<organism evidence="8 9">
    <name type="scientific">Acanthochromis polyacanthus</name>
    <name type="common">spiny chromis</name>
    <dbReference type="NCBI Taxonomy" id="80966"/>
    <lineage>
        <taxon>Eukaryota</taxon>
        <taxon>Metazoa</taxon>
        <taxon>Chordata</taxon>
        <taxon>Craniata</taxon>
        <taxon>Vertebrata</taxon>
        <taxon>Euteleostomi</taxon>
        <taxon>Actinopterygii</taxon>
        <taxon>Neopterygii</taxon>
        <taxon>Teleostei</taxon>
        <taxon>Neoteleostei</taxon>
        <taxon>Acanthomorphata</taxon>
        <taxon>Ovalentaria</taxon>
        <taxon>Pomacentridae</taxon>
        <taxon>Acanthochromis</taxon>
    </lineage>
</organism>
<dbReference type="GO" id="GO:0003677">
    <property type="term" value="F:DNA binding"/>
    <property type="evidence" value="ECO:0007669"/>
    <property type="project" value="UniProtKB-UniRule"/>
</dbReference>
<dbReference type="InParanoid" id="A0A3Q1GAP5"/>
<keyword evidence="6" id="KW-0175">Coiled coil</keyword>
<dbReference type="PROSITE" id="PS50950">
    <property type="entry name" value="ZF_THAP"/>
    <property type="match status" value="1"/>
</dbReference>
<dbReference type="Gene3D" id="6.20.210.20">
    <property type="entry name" value="THAP domain"/>
    <property type="match status" value="1"/>
</dbReference>
<sequence>MEASAGSLAGPGRYKCKCVFILFYVVKWRAKNEEMFTGRHNAAQKVLAEWMQKIRQDHFNPTKNTRVCSRHFKKTDFSVTVGGLRKLKKGSVPVYFAWNGYKLPAPRQRVWERHSESEMETKIAPDHDYCIVPQTGARASNLADENEALLRQVKELQQQLKVLKLRQRSGIERLSASDEDIRFYTRFV</sequence>
<keyword evidence="1" id="KW-0479">Metal-binding</keyword>
<dbReference type="Proteomes" id="UP000257200">
    <property type="component" value="Unplaced"/>
</dbReference>
<feature type="domain" description="THAP-type" evidence="7">
    <location>
        <begin position="14"/>
        <end position="96"/>
    </location>
</feature>
<dbReference type="InterPro" id="IPR026521">
    <property type="entry name" value="THAP2"/>
</dbReference>
<keyword evidence="2 5" id="KW-0863">Zinc-finger</keyword>
<reference evidence="8" key="1">
    <citation type="submission" date="2025-08" db="UniProtKB">
        <authorList>
            <consortium name="Ensembl"/>
        </authorList>
    </citation>
    <scope>IDENTIFICATION</scope>
</reference>
<dbReference type="GeneTree" id="ENSGT00940000177053"/>
<evidence type="ECO:0000313" key="8">
    <source>
        <dbReference type="Ensembl" id="ENSAPOP00000027173.1"/>
    </source>
</evidence>
<dbReference type="PANTHER" id="PTHR47696">
    <property type="entry name" value="THAP DOMAIN-CONTAINING PROTEIN 2"/>
    <property type="match status" value="1"/>
</dbReference>
<reference evidence="8" key="2">
    <citation type="submission" date="2025-09" db="UniProtKB">
        <authorList>
            <consortium name="Ensembl"/>
        </authorList>
    </citation>
    <scope>IDENTIFICATION</scope>
</reference>
<dbReference type="AlphaFoldDB" id="A0A3Q1GAP5"/>
<keyword evidence="9" id="KW-1185">Reference proteome</keyword>
<evidence type="ECO:0000313" key="9">
    <source>
        <dbReference type="Proteomes" id="UP000257200"/>
    </source>
</evidence>
<evidence type="ECO:0000256" key="2">
    <source>
        <dbReference type="ARBA" id="ARBA00022771"/>
    </source>
</evidence>
<name>A0A3Q1GAP5_9TELE</name>
<keyword evidence="4 5" id="KW-0238">DNA-binding</keyword>
<dbReference type="PANTHER" id="PTHR47696:SF2">
    <property type="entry name" value="PROVISIONAL ORTHOLOG OF THAP DOMAIN CONTAINING 1"/>
    <property type="match status" value="1"/>
</dbReference>
<feature type="coiled-coil region" evidence="6">
    <location>
        <begin position="139"/>
        <end position="166"/>
    </location>
</feature>
<dbReference type="InterPro" id="IPR038441">
    <property type="entry name" value="THAP_Znf_sf"/>
</dbReference>
<evidence type="ECO:0000256" key="5">
    <source>
        <dbReference type="PROSITE-ProRule" id="PRU00309"/>
    </source>
</evidence>
<evidence type="ECO:0000256" key="1">
    <source>
        <dbReference type="ARBA" id="ARBA00022723"/>
    </source>
</evidence>
<dbReference type="InterPro" id="IPR006612">
    <property type="entry name" value="THAP_Znf"/>
</dbReference>
<dbReference type="Pfam" id="PF05485">
    <property type="entry name" value="THAP"/>
    <property type="match status" value="1"/>
</dbReference>
<evidence type="ECO:0000256" key="4">
    <source>
        <dbReference type="ARBA" id="ARBA00023125"/>
    </source>
</evidence>
<dbReference type="SUPFAM" id="SSF57716">
    <property type="entry name" value="Glucocorticoid receptor-like (DNA-binding domain)"/>
    <property type="match status" value="1"/>
</dbReference>
<dbReference type="STRING" id="80966.ENSAPOP00000027173"/>
<proteinExistence type="predicted"/>
<dbReference type="Ensembl" id="ENSAPOT00000001858.1">
    <property type="protein sequence ID" value="ENSAPOP00000027173.1"/>
    <property type="gene ID" value="ENSAPOG00000011524.1"/>
</dbReference>
<evidence type="ECO:0000256" key="3">
    <source>
        <dbReference type="ARBA" id="ARBA00022833"/>
    </source>
</evidence>
<keyword evidence="3" id="KW-0862">Zinc</keyword>
<evidence type="ECO:0000259" key="7">
    <source>
        <dbReference type="PROSITE" id="PS50950"/>
    </source>
</evidence>
<dbReference type="SMART" id="SM00980">
    <property type="entry name" value="THAP"/>
    <property type="match status" value="1"/>
</dbReference>
<evidence type="ECO:0000256" key="6">
    <source>
        <dbReference type="SAM" id="Coils"/>
    </source>
</evidence>
<dbReference type="GO" id="GO:0008270">
    <property type="term" value="F:zinc ion binding"/>
    <property type="evidence" value="ECO:0007669"/>
    <property type="project" value="UniProtKB-KW"/>
</dbReference>